<evidence type="ECO:0000313" key="9">
    <source>
        <dbReference type="EMBL" id="HIS91922.1"/>
    </source>
</evidence>
<evidence type="ECO:0000256" key="4">
    <source>
        <dbReference type="ARBA" id="ARBA00022692"/>
    </source>
</evidence>
<dbReference type="GO" id="GO:0055085">
    <property type="term" value="P:transmembrane transport"/>
    <property type="evidence" value="ECO:0007669"/>
    <property type="project" value="InterPro"/>
</dbReference>
<keyword evidence="6 7" id="KW-0472">Membrane</keyword>
<dbReference type="PROSITE" id="PS50928">
    <property type="entry name" value="ABC_TM1"/>
    <property type="match status" value="1"/>
</dbReference>
<proteinExistence type="inferred from homology"/>
<dbReference type="EMBL" id="DVJN01000055">
    <property type="protein sequence ID" value="HIS91922.1"/>
    <property type="molecule type" value="Genomic_DNA"/>
</dbReference>
<evidence type="ECO:0000256" key="6">
    <source>
        <dbReference type="ARBA" id="ARBA00023136"/>
    </source>
</evidence>
<comment type="subcellular location">
    <subcellularLocation>
        <location evidence="1 7">Cell membrane</location>
        <topology evidence="1 7">Multi-pass membrane protein</topology>
    </subcellularLocation>
</comment>
<dbReference type="GO" id="GO:0005886">
    <property type="term" value="C:plasma membrane"/>
    <property type="evidence" value="ECO:0007669"/>
    <property type="project" value="UniProtKB-SubCell"/>
</dbReference>
<accession>A0A9D1FYX9</accession>
<dbReference type="PANTHER" id="PTHR43227">
    <property type="entry name" value="BLL4140 PROTEIN"/>
    <property type="match status" value="1"/>
</dbReference>
<feature type="transmembrane region" description="Helical" evidence="7">
    <location>
        <begin position="47"/>
        <end position="68"/>
    </location>
</feature>
<dbReference type="PANTHER" id="PTHR43227:SF11">
    <property type="entry name" value="BLL4140 PROTEIN"/>
    <property type="match status" value="1"/>
</dbReference>
<evidence type="ECO:0000259" key="8">
    <source>
        <dbReference type="PROSITE" id="PS50928"/>
    </source>
</evidence>
<reference evidence="9" key="1">
    <citation type="submission" date="2020-10" db="EMBL/GenBank/DDBJ databases">
        <authorList>
            <person name="Gilroy R."/>
        </authorList>
    </citation>
    <scope>NUCLEOTIDE SEQUENCE</scope>
    <source>
        <strain evidence="9">13766</strain>
    </source>
</reference>
<dbReference type="InterPro" id="IPR000515">
    <property type="entry name" value="MetI-like"/>
</dbReference>
<keyword evidence="2 7" id="KW-0813">Transport</keyword>
<evidence type="ECO:0000256" key="2">
    <source>
        <dbReference type="ARBA" id="ARBA00022448"/>
    </source>
</evidence>
<evidence type="ECO:0000313" key="10">
    <source>
        <dbReference type="Proteomes" id="UP000824140"/>
    </source>
</evidence>
<sequence>MYGVQIAFKDYNLMAGITRSPWADPWYKYFQRFFNSYQSELVIKNTLLLGLYSIAAGYPIPILLGLLINQMRPGKFRRVYQTVTYIPHFISTVVLVGMLNIMLSPSSGLIGAIYKLFGAQAPNLLASPRLFPSLYVWSDVWQNAGWDAIVYLAALASVDPNLYEAATVDGAGKRQKMLYIDLPMLLPMSCVMLILRAGGIMNVSFEKAYLMQNDLNLSVSEMISTYVYKLGIINSQYSLSAAVNLFNTLVNLALLLLVNQITRRLGDTSIL</sequence>
<gene>
    <name evidence="9" type="ORF">IAA84_02780</name>
</gene>
<dbReference type="AlphaFoldDB" id="A0A9D1FYX9"/>
<dbReference type="CDD" id="cd06261">
    <property type="entry name" value="TM_PBP2"/>
    <property type="match status" value="1"/>
</dbReference>
<dbReference type="Pfam" id="PF00528">
    <property type="entry name" value="BPD_transp_1"/>
    <property type="match status" value="1"/>
</dbReference>
<evidence type="ECO:0000256" key="7">
    <source>
        <dbReference type="RuleBase" id="RU363032"/>
    </source>
</evidence>
<feature type="transmembrane region" description="Helical" evidence="7">
    <location>
        <begin position="178"/>
        <end position="201"/>
    </location>
</feature>
<evidence type="ECO:0000256" key="1">
    <source>
        <dbReference type="ARBA" id="ARBA00004651"/>
    </source>
</evidence>
<comment type="caution">
    <text evidence="9">The sequence shown here is derived from an EMBL/GenBank/DDBJ whole genome shotgun (WGS) entry which is preliminary data.</text>
</comment>
<keyword evidence="3" id="KW-1003">Cell membrane</keyword>
<evidence type="ECO:0000256" key="3">
    <source>
        <dbReference type="ARBA" id="ARBA00022475"/>
    </source>
</evidence>
<dbReference type="Gene3D" id="1.10.3720.10">
    <property type="entry name" value="MetI-like"/>
    <property type="match status" value="1"/>
</dbReference>
<dbReference type="SUPFAM" id="SSF161098">
    <property type="entry name" value="MetI-like"/>
    <property type="match status" value="1"/>
</dbReference>
<dbReference type="InterPro" id="IPR035906">
    <property type="entry name" value="MetI-like_sf"/>
</dbReference>
<reference evidence="9" key="2">
    <citation type="journal article" date="2021" name="PeerJ">
        <title>Extensive microbial diversity within the chicken gut microbiome revealed by metagenomics and culture.</title>
        <authorList>
            <person name="Gilroy R."/>
            <person name="Ravi A."/>
            <person name="Getino M."/>
            <person name="Pursley I."/>
            <person name="Horton D.L."/>
            <person name="Alikhan N.F."/>
            <person name="Baker D."/>
            <person name="Gharbi K."/>
            <person name="Hall N."/>
            <person name="Watson M."/>
            <person name="Adriaenssens E.M."/>
            <person name="Foster-Nyarko E."/>
            <person name="Jarju S."/>
            <person name="Secka A."/>
            <person name="Antonio M."/>
            <person name="Oren A."/>
            <person name="Chaudhuri R.R."/>
            <person name="La Ragione R."/>
            <person name="Hildebrand F."/>
            <person name="Pallen M.J."/>
        </authorList>
    </citation>
    <scope>NUCLEOTIDE SEQUENCE</scope>
    <source>
        <strain evidence="9">13766</strain>
    </source>
</reference>
<protein>
    <submittedName>
        <fullName evidence="9">Sugar ABC transporter permease</fullName>
    </submittedName>
</protein>
<dbReference type="InterPro" id="IPR050809">
    <property type="entry name" value="UgpAE/MalFG_permease"/>
</dbReference>
<name>A0A9D1FYX9_9FIRM</name>
<evidence type="ECO:0000256" key="5">
    <source>
        <dbReference type="ARBA" id="ARBA00022989"/>
    </source>
</evidence>
<dbReference type="Proteomes" id="UP000824140">
    <property type="component" value="Unassembled WGS sequence"/>
</dbReference>
<comment type="similarity">
    <text evidence="7">Belongs to the binding-protein-dependent transport system permease family.</text>
</comment>
<keyword evidence="5 7" id="KW-1133">Transmembrane helix</keyword>
<organism evidence="9 10">
    <name type="scientific">Candidatus Alectryocaccomicrobium excrementavium</name>
    <dbReference type="NCBI Taxonomy" id="2840668"/>
    <lineage>
        <taxon>Bacteria</taxon>
        <taxon>Bacillati</taxon>
        <taxon>Bacillota</taxon>
        <taxon>Clostridia</taxon>
        <taxon>Candidatus Alectryocaccomicrobium</taxon>
    </lineage>
</organism>
<feature type="transmembrane region" description="Helical" evidence="7">
    <location>
        <begin position="89"/>
        <end position="114"/>
    </location>
</feature>
<keyword evidence="4 7" id="KW-0812">Transmembrane</keyword>
<feature type="transmembrane region" description="Helical" evidence="7">
    <location>
        <begin position="237"/>
        <end position="258"/>
    </location>
</feature>
<feature type="domain" description="ABC transmembrane type-1" evidence="8">
    <location>
        <begin position="43"/>
        <end position="258"/>
    </location>
</feature>